<reference evidence="1 2" key="1">
    <citation type="submission" date="2016-01" db="EMBL/GenBank/DDBJ databases">
        <authorList>
            <person name="Brown R."/>
        </authorList>
    </citation>
    <scope>NUCLEOTIDE SEQUENCE [LARGE SCALE GENOMIC DNA]</scope>
    <source>
        <strain evidence="1">Sporomusa sphaeroides DSM 2875</strain>
    </source>
</reference>
<proteinExistence type="predicted"/>
<dbReference type="RefSeq" id="WP_075755248.1">
    <property type="nucleotide sequence ID" value="NZ_CP146991.1"/>
</dbReference>
<name>A0ABM9VXJ2_9FIRM</name>
<gene>
    <name evidence="1" type="ORF">SSPH_00186</name>
</gene>
<evidence type="ECO:0000313" key="1">
    <source>
        <dbReference type="EMBL" id="CVK17552.1"/>
    </source>
</evidence>
<dbReference type="EMBL" id="FCOW01000001">
    <property type="protein sequence ID" value="CVK17552.1"/>
    <property type="molecule type" value="Genomic_DNA"/>
</dbReference>
<sequence>MSPDELIYRLQKIEVTLSRTTLNRYERDGLIATPKRGGYGRGGGRWTEYPTGTIIEVATAWAMLGGNTFASPDGQKLRFSPNIVGFARREAIQEISDFIPPASFLFGLLPSDIMDTKTERIAREKELFEKYEEYKKSQEYQDSLLNAGDESEKLVRYEYSLRGITIPDYLPATLLNCNYGKITSAFQKLAVAIYLDTYLTFFMRLDKCKAL</sequence>
<evidence type="ECO:0008006" key="3">
    <source>
        <dbReference type="Google" id="ProtNLM"/>
    </source>
</evidence>
<organism evidence="1 2">
    <name type="scientific">Sporomusa sphaeroides DSM 2875</name>
    <dbReference type="NCBI Taxonomy" id="1337886"/>
    <lineage>
        <taxon>Bacteria</taxon>
        <taxon>Bacillati</taxon>
        <taxon>Bacillota</taxon>
        <taxon>Negativicutes</taxon>
        <taxon>Selenomonadales</taxon>
        <taxon>Sporomusaceae</taxon>
        <taxon>Sporomusa</taxon>
    </lineage>
</organism>
<comment type="caution">
    <text evidence="1">The sequence shown here is derived from an EMBL/GenBank/DDBJ whole genome shotgun (WGS) entry which is preliminary data.</text>
</comment>
<keyword evidence="2" id="KW-1185">Reference proteome</keyword>
<dbReference type="Proteomes" id="UP000245702">
    <property type="component" value="Unassembled WGS sequence"/>
</dbReference>
<accession>A0ABM9VXJ2</accession>
<protein>
    <recommendedName>
        <fullName evidence="3">HTH merR-type domain-containing protein</fullName>
    </recommendedName>
</protein>
<evidence type="ECO:0000313" key="2">
    <source>
        <dbReference type="Proteomes" id="UP000245702"/>
    </source>
</evidence>